<name>A0A8S3Z4H8_9EUPU</name>
<sequence>MHIKLFAECVTDCGGRPPGLYPSCEGCDTYISCLENGNFITTVCSPEKTEWDAFVKKCVPPPSPSCTLHDCVGNCQGQSDGTYHACNGCDFFAECTSGQISIKPCPEPQMQWNQHTRKCERGRSPTCKIETFRAFSTIPG</sequence>
<dbReference type="InterPro" id="IPR002557">
    <property type="entry name" value="Chitin-bd_dom"/>
</dbReference>
<evidence type="ECO:0000259" key="1">
    <source>
        <dbReference type="SMART" id="SM00494"/>
    </source>
</evidence>
<dbReference type="SMART" id="SM00494">
    <property type="entry name" value="ChtBD2"/>
    <property type="match status" value="2"/>
</dbReference>
<reference evidence="2" key="1">
    <citation type="submission" date="2021-04" db="EMBL/GenBank/DDBJ databases">
        <authorList>
            <consortium name="Molecular Ecology Group"/>
        </authorList>
    </citation>
    <scope>NUCLEOTIDE SEQUENCE</scope>
</reference>
<dbReference type="GO" id="GO:0008061">
    <property type="term" value="F:chitin binding"/>
    <property type="evidence" value="ECO:0007669"/>
    <property type="project" value="InterPro"/>
</dbReference>
<organism evidence="2 3">
    <name type="scientific">Candidula unifasciata</name>
    <dbReference type="NCBI Taxonomy" id="100452"/>
    <lineage>
        <taxon>Eukaryota</taxon>
        <taxon>Metazoa</taxon>
        <taxon>Spiralia</taxon>
        <taxon>Lophotrochozoa</taxon>
        <taxon>Mollusca</taxon>
        <taxon>Gastropoda</taxon>
        <taxon>Heterobranchia</taxon>
        <taxon>Euthyneura</taxon>
        <taxon>Panpulmonata</taxon>
        <taxon>Eupulmonata</taxon>
        <taxon>Stylommatophora</taxon>
        <taxon>Helicina</taxon>
        <taxon>Helicoidea</taxon>
        <taxon>Geomitridae</taxon>
        <taxon>Candidula</taxon>
    </lineage>
</organism>
<dbReference type="Pfam" id="PF01607">
    <property type="entry name" value="CBM_14"/>
    <property type="match status" value="1"/>
</dbReference>
<dbReference type="Proteomes" id="UP000678393">
    <property type="component" value="Unassembled WGS sequence"/>
</dbReference>
<keyword evidence="3" id="KW-1185">Reference proteome</keyword>
<dbReference type="SUPFAM" id="SSF57625">
    <property type="entry name" value="Invertebrate chitin-binding proteins"/>
    <property type="match status" value="2"/>
</dbReference>
<dbReference type="EMBL" id="CAJHNH020001779">
    <property type="protein sequence ID" value="CAG5124424.1"/>
    <property type="molecule type" value="Genomic_DNA"/>
</dbReference>
<accession>A0A8S3Z4H8</accession>
<protein>
    <recommendedName>
        <fullName evidence="1">Chitin-binding type-2 domain-containing protein</fullName>
    </recommendedName>
</protein>
<dbReference type="OrthoDB" id="10028859at2759"/>
<dbReference type="InterPro" id="IPR036508">
    <property type="entry name" value="Chitin-bd_dom_sf"/>
</dbReference>
<dbReference type="GO" id="GO:0005576">
    <property type="term" value="C:extracellular region"/>
    <property type="evidence" value="ECO:0007669"/>
    <property type="project" value="InterPro"/>
</dbReference>
<feature type="domain" description="Chitin-binding type-2" evidence="1">
    <location>
        <begin position="73"/>
        <end position="129"/>
    </location>
</feature>
<comment type="caution">
    <text evidence="2">The sequence shown here is derived from an EMBL/GenBank/DDBJ whole genome shotgun (WGS) entry which is preliminary data.</text>
</comment>
<feature type="non-terminal residue" evidence="2">
    <location>
        <position position="140"/>
    </location>
</feature>
<proteinExistence type="predicted"/>
<evidence type="ECO:0000313" key="2">
    <source>
        <dbReference type="EMBL" id="CAG5124424.1"/>
    </source>
</evidence>
<evidence type="ECO:0000313" key="3">
    <source>
        <dbReference type="Proteomes" id="UP000678393"/>
    </source>
</evidence>
<dbReference type="AlphaFoldDB" id="A0A8S3Z4H8"/>
<feature type="domain" description="Chitin-binding type-2" evidence="1">
    <location>
        <begin position="11"/>
        <end position="68"/>
    </location>
</feature>
<gene>
    <name evidence="2" type="ORF">CUNI_LOCUS9982</name>
</gene>